<keyword evidence="3" id="KW-1185">Reference proteome</keyword>
<reference evidence="2" key="1">
    <citation type="submission" date="2020-12" db="EMBL/GenBank/DDBJ databases">
        <authorList>
            <person name="Iha C."/>
        </authorList>
    </citation>
    <scope>NUCLEOTIDE SEQUENCE</scope>
</reference>
<dbReference type="EMBL" id="CAJHUC010001449">
    <property type="protein sequence ID" value="CAD7701170.1"/>
    <property type="molecule type" value="Genomic_DNA"/>
</dbReference>
<dbReference type="Proteomes" id="UP000708148">
    <property type="component" value="Unassembled WGS sequence"/>
</dbReference>
<feature type="compositionally biased region" description="Acidic residues" evidence="1">
    <location>
        <begin position="1"/>
        <end position="10"/>
    </location>
</feature>
<feature type="compositionally biased region" description="Low complexity" evidence="1">
    <location>
        <begin position="11"/>
        <end position="32"/>
    </location>
</feature>
<sequence>GEEKEEEEAVAESTGNTKENGTENATENTTGASSADDSMREVRQDAPHVVAQMQLLMMQPATSGLRVGAASSESETGEVYEEGRLDALKGRAEKLRKRAEDGLGAGVAQECIEFIRSLDDRDLNEQDIQERLEVMVGEDKMQLVQLLFKCAAAQELYERMKIEEEASGKL</sequence>
<evidence type="ECO:0000256" key="1">
    <source>
        <dbReference type="SAM" id="MobiDB-lite"/>
    </source>
</evidence>
<feature type="non-terminal residue" evidence="2">
    <location>
        <position position="170"/>
    </location>
</feature>
<organism evidence="2 3">
    <name type="scientific">Ostreobium quekettii</name>
    <dbReference type="NCBI Taxonomy" id="121088"/>
    <lineage>
        <taxon>Eukaryota</taxon>
        <taxon>Viridiplantae</taxon>
        <taxon>Chlorophyta</taxon>
        <taxon>core chlorophytes</taxon>
        <taxon>Ulvophyceae</taxon>
        <taxon>TCBD clade</taxon>
        <taxon>Bryopsidales</taxon>
        <taxon>Ostreobineae</taxon>
        <taxon>Ostreobiaceae</taxon>
        <taxon>Ostreobium</taxon>
    </lineage>
</organism>
<accession>A0A8S1J1V6</accession>
<feature type="region of interest" description="Disordered" evidence="1">
    <location>
        <begin position="1"/>
        <end position="47"/>
    </location>
</feature>
<proteinExistence type="predicted"/>
<dbReference type="AlphaFoldDB" id="A0A8S1J1V6"/>
<protein>
    <submittedName>
        <fullName evidence="2">Uncharacterized protein</fullName>
    </submittedName>
</protein>
<name>A0A8S1J1V6_9CHLO</name>
<evidence type="ECO:0000313" key="2">
    <source>
        <dbReference type="EMBL" id="CAD7701170.1"/>
    </source>
</evidence>
<evidence type="ECO:0000313" key="3">
    <source>
        <dbReference type="Proteomes" id="UP000708148"/>
    </source>
</evidence>
<comment type="caution">
    <text evidence="2">The sequence shown here is derived from an EMBL/GenBank/DDBJ whole genome shotgun (WGS) entry which is preliminary data.</text>
</comment>
<gene>
    <name evidence="2" type="ORF">OSTQU699_LOCUS6526</name>
</gene>
<feature type="compositionally biased region" description="Basic and acidic residues" evidence="1">
    <location>
        <begin position="37"/>
        <end position="46"/>
    </location>
</feature>